<dbReference type="AlphaFoldDB" id="A0A5B9PDX8"/>
<gene>
    <name evidence="1" type="ORF">MFFC18_30370</name>
</gene>
<proteinExistence type="predicted"/>
<dbReference type="STRING" id="980251.GCA_001642875_03922"/>
<sequence>MSSRAIVRLAVILFLGVCIFIWQPVVPNAFAMQQESGLPTAEQVLDRHILAIGGYELLSSISSTHTVWRKSDPSGEWEFERWRVPGRFHSIRRSELSTTTYGCWVADRNLKSDSLSGVSWQVSRGRVTFHGGDALGESLIDAATIADVIQWQERYESIKCKGIVGVSGKRCHVLEFVDARQNTTTRCFDVETNFLIQKTGVEHRSGTRQVIRTYSKHKKYGDVVIPTRQIIESPSGTDVWTVTLFELDHQFDMDQHFVPDVARIAIDRMVAELKLTVGENVADRD</sequence>
<dbReference type="EMBL" id="CP042912">
    <property type="protein sequence ID" value="QEG23142.1"/>
    <property type="molecule type" value="Genomic_DNA"/>
</dbReference>
<reference evidence="1 2" key="1">
    <citation type="submission" date="2019-08" db="EMBL/GenBank/DDBJ databases">
        <title>Deep-cultivation of Planctomycetes and their phenomic and genomic characterization uncovers novel biology.</title>
        <authorList>
            <person name="Wiegand S."/>
            <person name="Jogler M."/>
            <person name="Boedeker C."/>
            <person name="Pinto D."/>
            <person name="Vollmers J."/>
            <person name="Rivas-Marin E."/>
            <person name="Kohn T."/>
            <person name="Peeters S.H."/>
            <person name="Heuer A."/>
            <person name="Rast P."/>
            <person name="Oberbeckmann S."/>
            <person name="Bunk B."/>
            <person name="Jeske O."/>
            <person name="Meyerdierks A."/>
            <person name="Storesund J.E."/>
            <person name="Kallscheuer N."/>
            <person name="Luecker S."/>
            <person name="Lage O.M."/>
            <person name="Pohl T."/>
            <person name="Merkel B.J."/>
            <person name="Hornburger P."/>
            <person name="Mueller R.-W."/>
            <person name="Bruemmer F."/>
            <person name="Labrenz M."/>
            <person name="Spormann A.M."/>
            <person name="Op den Camp H."/>
            <person name="Overmann J."/>
            <person name="Amann R."/>
            <person name="Jetten M.S.M."/>
            <person name="Mascher T."/>
            <person name="Medema M.H."/>
            <person name="Devos D.P."/>
            <person name="Kaster A.-K."/>
            <person name="Ovreas L."/>
            <person name="Rohde M."/>
            <person name="Galperin M.Y."/>
            <person name="Jogler C."/>
        </authorList>
    </citation>
    <scope>NUCLEOTIDE SEQUENCE [LARGE SCALE GENOMIC DNA]</scope>
    <source>
        <strain evidence="1 2">FC18</strain>
    </source>
</reference>
<organism evidence="1 2">
    <name type="scientific">Mariniblastus fucicola</name>
    <dbReference type="NCBI Taxonomy" id="980251"/>
    <lineage>
        <taxon>Bacteria</taxon>
        <taxon>Pseudomonadati</taxon>
        <taxon>Planctomycetota</taxon>
        <taxon>Planctomycetia</taxon>
        <taxon>Pirellulales</taxon>
        <taxon>Pirellulaceae</taxon>
        <taxon>Mariniblastus</taxon>
    </lineage>
</organism>
<accession>A0A5B9PDX8</accession>
<evidence type="ECO:0000313" key="1">
    <source>
        <dbReference type="EMBL" id="QEG23142.1"/>
    </source>
</evidence>
<protein>
    <submittedName>
        <fullName evidence="1">Uncharacterized protein</fullName>
    </submittedName>
</protein>
<name>A0A5B9PDX8_9BACT</name>
<dbReference type="RefSeq" id="WP_075085940.1">
    <property type="nucleotide sequence ID" value="NZ_CP042912.1"/>
</dbReference>
<evidence type="ECO:0000313" key="2">
    <source>
        <dbReference type="Proteomes" id="UP000322214"/>
    </source>
</evidence>
<keyword evidence="2" id="KW-1185">Reference proteome</keyword>
<dbReference type="Proteomes" id="UP000322214">
    <property type="component" value="Chromosome"/>
</dbReference>
<dbReference type="KEGG" id="mff:MFFC18_30370"/>